<keyword evidence="9" id="KW-1185">Reference proteome</keyword>
<dbReference type="GO" id="GO:0012505">
    <property type="term" value="C:endomembrane system"/>
    <property type="evidence" value="ECO:0007669"/>
    <property type="project" value="UniProtKB-SubCell"/>
</dbReference>
<feature type="transmembrane region" description="Helical" evidence="6">
    <location>
        <begin position="109"/>
        <end position="132"/>
    </location>
</feature>
<feature type="region of interest" description="Disordered" evidence="5">
    <location>
        <begin position="1"/>
        <end position="36"/>
    </location>
</feature>
<keyword evidence="3 6" id="KW-1133">Transmembrane helix</keyword>
<protein>
    <recommendedName>
        <fullName evidence="7">DUF1232 domain-containing protein</fullName>
    </recommendedName>
</protein>
<proteinExistence type="predicted"/>
<dbReference type="Proteomes" id="UP000001208">
    <property type="component" value="Chromosome"/>
</dbReference>
<evidence type="ECO:0000256" key="3">
    <source>
        <dbReference type="ARBA" id="ARBA00022989"/>
    </source>
</evidence>
<sequence length="174" mass="19558">MKDEETDQYATGNQAEENPMGSASFKRAKKKAENYAKNPKKAQKLLDDALNKIESFKADGKLGEVLQYLQAFIRMIRAYSNKSYTTLPLHSVVMAIAALIYFVSPIDAIFDFIPIFGLVDDAAVITAIFGALKNDISRFLEWEAANASATQETPYIELESHIKKQPLERDFKDI</sequence>
<evidence type="ECO:0000256" key="1">
    <source>
        <dbReference type="ARBA" id="ARBA00004127"/>
    </source>
</evidence>
<organism evidence="8 9">
    <name type="scientific">Chloroherpeton thalassium (strain ATCC 35110 / GB-78)</name>
    <dbReference type="NCBI Taxonomy" id="517418"/>
    <lineage>
        <taxon>Bacteria</taxon>
        <taxon>Pseudomonadati</taxon>
        <taxon>Chlorobiota</taxon>
        <taxon>Chlorobiia</taxon>
        <taxon>Chlorobiales</taxon>
        <taxon>Chloroherpetonaceae</taxon>
        <taxon>Chloroherpeton</taxon>
    </lineage>
</organism>
<dbReference type="KEGG" id="cts:Ctha_0866"/>
<evidence type="ECO:0000256" key="2">
    <source>
        <dbReference type="ARBA" id="ARBA00022692"/>
    </source>
</evidence>
<dbReference type="HOGENOM" id="CLU_110199_0_1_10"/>
<evidence type="ECO:0000313" key="8">
    <source>
        <dbReference type="EMBL" id="ACF13334.1"/>
    </source>
</evidence>
<keyword evidence="2 6" id="KW-0812">Transmembrane</keyword>
<dbReference type="AlphaFoldDB" id="B3QWX0"/>
<gene>
    <name evidence="8" type="ordered locus">Ctha_0866</name>
</gene>
<dbReference type="Pfam" id="PF06803">
    <property type="entry name" value="DUF1232"/>
    <property type="match status" value="1"/>
</dbReference>
<evidence type="ECO:0000259" key="7">
    <source>
        <dbReference type="Pfam" id="PF06803"/>
    </source>
</evidence>
<dbReference type="STRING" id="517418.Ctha_0866"/>
<feature type="domain" description="DUF1232" evidence="7">
    <location>
        <begin position="92"/>
        <end position="126"/>
    </location>
</feature>
<accession>B3QWX0</accession>
<evidence type="ECO:0000256" key="5">
    <source>
        <dbReference type="SAM" id="MobiDB-lite"/>
    </source>
</evidence>
<keyword evidence="4 6" id="KW-0472">Membrane</keyword>
<dbReference type="OrthoDB" id="9800034at2"/>
<name>B3QWX0_CHLT3</name>
<dbReference type="eggNOG" id="COG3339">
    <property type="taxonomic scope" value="Bacteria"/>
</dbReference>
<comment type="subcellular location">
    <subcellularLocation>
        <location evidence="1">Endomembrane system</location>
        <topology evidence="1">Multi-pass membrane protein</topology>
    </subcellularLocation>
</comment>
<dbReference type="InterPro" id="IPR010652">
    <property type="entry name" value="DUF1232"/>
</dbReference>
<evidence type="ECO:0000313" key="9">
    <source>
        <dbReference type="Proteomes" id="UP000001208"/>
    </source>
</evidence>
<evidence type="ECO:0000256" key="4">
    <source>
        <dbReference type="ARBA" id="ARBA00023136"/>
    </source>
</evidence>
<reference evidence="8 9" key="1">
    <citation type="submission" date="2008-06" db="EMBL/GenBank/DDBJ databases">
        <title>Complete sequence of Chloroherpeton thalassium ATCC 35110.</title>
        <authorList>
            <consortium name="US DOE Joint Genome Institute"/>
            <person name="Lucas S."/>
            <person name="Copeland A."/>
            <person name="Lapidus A."/>
            <person name="Glavina del Rio T."/>
            <person name="Dalin E."/>
            <person name="Tice H."/>
            <person name="Bruce D."/>
            <person name="Goodwin L."/>
            <person name="Pitluck S."/>
            <person name="Schmutz J."/>
            <person name="Larimer F."/>
            <person name="Land M."/>
            <person name="Hauser L."/>
            <person name="Kyrpides N."/>
            <person name="Mikhailova N."/>
            <person name="Liu Z."/>
            <person name="Li T."/>
            <person name="Zhao F."/>
            <person name="Overmann J."/>
            <person name="Bryant D.A."/>
            <person name="Richardson P."/>
        </authorList>
    </citation>
    <scope>NUCLEOTIDE SEQUENCE [LARGE SCALE GENOMIC DNA]</scope>
    <source>
        <strain evidence="9">ATCC 35110 / GB-78</strain>
    </source>
</reference>
<dbReference type="RefSeq" id="WP_012499418.1">
    <property type="nucleotide sequence ID" value="NC_011026.1"/>
</dbReference>
<dbReference type="EMBL" id="CP001100">
    <property type="protein sequence ID" value="ACF13334.1"/>
    <property type="molecule type" value="Genomic_DNA"/>
</dbReference>
<evidence type="ECO:0000256" key="6">
    <source>
        <dbReference type="SAM" id="Phobius"/>
    </source>
</evidence>
<feature type="transmembrane region" description="Helical" evidence="6">
    <location>
        <begin position="84"/>
        <end position="103"/>
    </location>
</feature>